<dbReference type="EMBL" id="JACIES010000005">
    <property type="protein sequence ID" value="MBB4026579.1"/>
    <property type="molecule type" value="Genomic_DNA"/>
</dbReference>
<dbReference type="Gene3D" id="2.40.170.20">
    <property type="entry name" value="TonB-dependent receptor, beta-barrel domain"/>
    <property type="match status" value="1"/>
</dbReference>
<evidence type="ECO:0000313" key="12">
    <source>
        <dbReference type="Proteomes" id="UP000546007"/>
    </source>
</evidence>
<keyword evidence="12" id="KW-1185">Reference proteome</keyword>
<evidence type="ECO:0000256" key="8">
    <source>
        <dbReference type="SAM" id="SignalP"/>
    </source>
</evidence>
<evidence type="ECO:0000256" key="1">
    <source>
        <dbReference type="ARBA" id="ARBA00004571"/>
    </source>
</evidence>
<dbReference type="SUPFAM" id="SSF49464">
    <property type="entry name" value="Carboxypeptidase regulatory domain-like"/>
    <property type="match status" value="1"/>
</dbReference>
<dbReference type="InterPro" id="IPR008969">
    <property type="entry name" value="CarboxyPept-like_regulatory"/>
</dbReference>
<evidence type="ECO:0000256" key="2">
    <source>
        <dbReference type="ARBA" id="ARBA00022448"/>
    </source>
</evidence>
<dbReference type="InterPro" id="IPR011662">
    <property type="entry name" value="Secretin/TonB_short_N"/>
</dbReference>
<feature type="signal peptide" evidence="8">
    <location>
        <begin position="1"/>
        <end position="17"/>
    </location>
</feature>
<dbReference type="InterPro" id="IPR012910">
    <property type="entry name" value="Plug_dom"/>
</dbReference>
<dbReference type="InterPro" id="IPR037066">
    <property type="entry name" value="Plug_dom_sf"/>
</dbReference>
<proteinExistence type="inferred from homology"/>
<dbReference type="NCBIfam" id="TIGR04056">
    <property type="entry name" value="OMP_RagA_SusC"/>
    <property type="match status" value="1"/>
</dbReference>
<dbReference type="Gene3D" id="3.55.50.30">
    <property type="match status" value="1"/>
</dbReference>
<dbReference type="SUPFAM" id="SSF56935">
    <property type="entry name" value="Porins"/>
    <property type="match status" value="1"/>
</dbReference>
<dbReference type="Gene3D" id="2.170.130.10">
    <property type="entry name" value="TonB-dependent receptor, plug domain"/>
    <property type="match status" value="1"/>
</dbReference>
<keyword evidence="8" id="KW-0732">Signal</keyword>
<evidence type="ECO:0000313" key="11">
    <source>
        <dbReference type="EMBL" id="MBB4026579.1"/>
    </source>
</evidence>
<dbReference type="PROSITE" id="PS52016">
    <property type="entry name" value="TONB_DEPENDENT_REC_3"/>
    <property type="match status" value="1"/>
</dbReference>
<dbReference type="GO" id="GO:0009279">
    <property type="term" value="C:cell outer membrane"/>
    <property type="evidence" value="ECO:0007669"/>
    <property type="project" value="UniProtKB-SubCell"/>
</dbReference>
<dbReference type="InterPro" id="IPR039426">
    <property type="entry name" value="TonB-dep_rcpt-like"/>
</dbReference>
<keyword evidence="4 7" id="KW-0812">Transmembrane</keyword>
<accession>A0A7W6HY90</accession>
<dbReference type="NCBIfam" id="TIGR04057">
    <property type="entry name" value="SusC_RagA_signa"/>
    <property type="match status" value="1"/>
</dbReference>
<dbReference type="Pfam" id="PF13715">
    <property type="entry name" value="CarbopepD_reg_2"/>
    <property type="match status" value="1"/>
</dbReference>
<name>A0A7W6HY90_9BACT</name>
<evidence type="ECO:0000256" key="3">
    <source>
        <dbReference type="ARBA" id="ARBA00022452"/>
    </source>
</evidence>
<keyword evidence="5 7" id="KW-0472">Membrane</keyword>
<dbReference type="Pfam" id="PF07715">
    <property type="entry name" value="Plug"/>
    <property type="match status" value="1"/>
</dbReference>
<dbReference type="InterPro" id="IPR036942">
    <property type="entry name" value="Beta-barrel_TonB_sf"/>
</dbReference>
<keyword evidence="3 7" id="KW-1134">Transmembrane beta strand</keyword>
<evidence type="ECO:0000256" key="6">
    <source>
        <dbReference type="ARBA" id="ARBA00023237"/>
    </source>
</evidence>
<keyword evidence="2 7" id="KW-0813">Transport</keyword>
<feature type="domain" description="Secretin/TonB short N-terminal" evidence="9">
    <location>
        <begin position="47"/>
        <end position="98"/>
    </location>
</feature>
<evidence type="ECO:0000256" key="7">
    <source>
        <dbReference type="PROSITE-ProRule" id="PRU01360"/>
    </source>
</evidence>
<protein>
    <submittedName>
        <fullName evidence="11">TonB-linked SusC/RagA family outer membrane protein</fullName>
    </submittedName>
</protein>
<reference evidence="11 12" key="1">
    <citation type="submission" date="2020-08" db="EMBL/GenBank/DDBJ databases">
        <title>Genomic Encyclopedia of Type Strains, Phase IV (KMG-IV): sequencing the most valuable type-strain genomes for metagenomic binning, comparative biology and taxonomic classification.</title>
        <authorList>
            <person name="Goeker M."/>
        </authorList>
    </citation>
    <scope>NUCLEOTIDE SEQUENCE [LARGE SCALE GENOMIC DNA]</scope>
    <source>
        <strain evidence="11 12">DSM 105721</strain>
    </source>
</reference>
<evidence type="ECO:0000256" key="4">
    <source>
        <dbReference type="ARBA" id="ARBA00022692"/>
    </source>
</evidence>
<feature type="domain" description="TonB-dependent receptor plug" evidence="10">
    <location>
        <begin position="208"/>
        <end position="337"/>
    </location>
</feature>
<gene>
    <name evidence="11" type="ORF">GGR14_002373</name>
</gene>
<evidence type="ECO:0000259" key="10">
    <source>
        <dbReference type="Pfam" id="PF07715"/>
    </source>
</evidence>
<dbReference type="AlphaFoldDB" id="A0A7W6HY90"/>
<dbReference type="Proteomes" id="UP000546007">
    <property type="component" value="Unassembled WGS sequence"/>
</dbReference>
<comment type="subcellular location">
    <subcellularLocation>
        <location evidence="1 7">Cell outer membrane</location>
        <topology evidence="1 7">Multi-pass membrane protein</topology>
    </subcellularLocation>
</comment>
<feature type="chain" id="PRO_5030594042" evidence="8">
    <location>
        <begin position="18"/>
        <end position="1198"/>
    </location>
</feature>
<dbReference type="RefSeq" id="WP_164719621.1">
    <property type="nucleotide sequence ID" value="NZ_BHZJ02000080.1"/>
</dbReference>
<dbReference type="InterPro" id="IPR023997">
    <property type="entry name" value="TonB-dep_OMP_SusC/RagA_CS"/>
</dbReference>
<keyword evidence="6 7" id="KW-0998">Cell outer membrane</keyword>
<evidence type="ECO:0000259" key="9">
    <source>
        <dbReference type="Pfam" id="PF07660"/>
    </source>
</evidence>
<organism evidence="11 12">
    <name type="scientific">Butyricimonas faecihominis</name>
    <dbReference type="NCBI Taxonomy" id="1472416"/>
    <lineage>
        <taxon>Bacteria</taxon>
        <taxon>Pseudomonadati</taxon>
        <taxon>Bacteroidota</taxon>
        <taxon>Bacteroidia</taxon>
        <taxon>Bacteroidales</taxon>
        <taxon>Odoribacteraceae</taxon>
        <taxon>Butyricimonas</taxon>
    </lineage>
</organism>
<dbReference type="Pfam" id="PF07660">
    <property type="entry name" value="STN"/>
    <property type="match status" value="1"/>
</dbReference>
<evidence type="ECO:0000256" key="5">
    <source>
        <dbReference type="ARBA" id="ARBA00023136"/>
    </source>
</evidence>
<comment type="similarity">
    <text evidence="7">Belongs to the TonB-dependent receptor family.</text>
</comment>
<sequence length="1198" mass="134250">MKVFICILILGLSTVSASTFSQVRVSLDMKNATLKEVLKEITKVTGYEFVYSNNELENVGKISLSVENKDLQEVLAECLKGTQLWYVIEDQIVVISPKLKEFSQVKKENHSTVASGKVIDKDKKPIPGVTILIKGTTTGVVTNVDGVFFILVPDTTARVELVFSFVGMKSKTIAYKDRPKKGDWVITMEEDLLEMDEVVVTGYQNLKKSQVAGSVSVIDAAKVRLGGVPSIENMLQGQITGMNVIINSGDPGASAKIRIRGTSSILGNRAPLWVLDGIILTEDDMGEINMTDLNGDDAAYLVGNAISGINPNDIDKITVLKDASATAIYGVQAANGVIVITTKQGQTGPPKISYSGSYAINQRMAYSDLERMNATERLQLSKEIIEDNSYYYSMPVNYGYEGFYIDWLARKITYEEFAEGVQKLADMNTDWYDILFRNSFTHTHALSLSGGNEGTRYYMSVGYDDTQSTAIKNYSRRFTMSAKLNSWLLKEKLYLSFQANVSTKNTLGFHSSVNPNTYAYNTSRAIPCYNEDGSLYFYDTYNRYYRDWGNYIYYNILNEMGETGQSGRVNSISSQMNLEWNIWGGLKYKLHLSYQNSHSMKKSWATDNSYYVTNERGYNLDFYETYVPAEGDKTKDKIKDDSKIPTGGIYDKNTSQSDTYTVQNTLEFNYVIKEDHLINLMAVSEIRQIKTDGLSGTYYGWLPDRGETFNPAITTAYVSLLTGGTLNPVLTKSTKNYVSWIFTGSYSYKDKFVLNGNLRMDGSNQFGSNPKYRFLPIWSVSGKYTLSNENFLKDNDIISYLAVRASYGIQGNVDSGTSPDLVIKVGSQNTITEHNESTIAYLPNPDLRWEKTESYNIGLDVSLLDNRISVVADVYKKRGTDMVMTKNVSQTNGIQTVKINAGRVDNSGIEIGATFIPLKTKDWDIALGINYSYNRNKLVEANEHAVTNDDKLAGNALIVGKPLGTLYSYDLVGLNHETGYPVFRDIHGNTSFINDDGEDNPNYSLWADEVNLVKSGVMTAPSQGGINISVGWKGLRLSGTFTYQFGGVNRLSNIYGSNWNYVFNPMTNVSKEYAMRWRKSGDEDKTDMPVLYNSRVYNKLTHRYYVSGKDEVAGTTMYDKSSVRVAKTDFLKMRSLSLNYLIPRKFVSKWHITDCAIGLQATNLFTWADKRWEGSDPEAAFATTPLTRTYTLNLNITF</sequence>
<comment type="caution">
    <text evidence="11">The sequence shown here is derived from an EMBL/GenBank/DDBJ whole genome shotgun (WGS) entry which is preliminary data.</text>
</comment>
<dbReference type="Gene3D" id="2.60.40.1120">
    <property type="entry name" value="Carboxypeptidase-like, regulatory domain"/>
    <property type="match status" value="1"/>
</dbReference>
<dbReference type="InterPro" id="IPR023996">
    <property type="entry name" value="TonB-dep_OMP_SusC/RagA"/>
</dbReference>